<dbReference type="EMBL" id="MDEG01000001">
    <property type="protein sequence ID" value="PPU99955.1"/>
    <property type="molecule type" value="Genomic_DNA"/>
</dbReference>
<dbReference type="Proteomes" id="UP000238261">
    <property type="component" value="Unassembled WGS sequence"/>
</dbReference>
<dbReference type="Pfam" id="PF14103">
    <property type="entry name" value="DUF4276"/>
    <property type="match status" value="1"/>
</dbReference>
<dbReference type="InterPro" id="IPR025455">
    <property type="entry name" value="DUF4276"/>
</dbReference>
<evidence type="ECO:0000313" key="2">
    <source>
        <dbReference type="Proteomes" id="UP000238261"/>
    </source>
</evidence>
<comment type="caution">
    <text evidence="1">The sequence shown here is derived from an EMBL/GenBank/DDBJ whole genome shotgun (WGS) entry which is preliminary data.</text>
</comment>
<gene>
    <name evidence="1" type="ORF">XhyaCFBP1156_02065</name>
</gene>
<reference evidence="2" key="1">
    <citation type="submission" date="2016-08" db="EMBL/GenBank/DDBJ databases">
        <authorList>
            <person name="Merda D."/>
            <person name="Briand M."/>
            <person name="Taghouti G."/>
            <person name="Carrere S."/>
            <person name="Gouzy J."/>
            <person name="Portier P."/>
            <person name="Jacques M.-A."/>
            <person name="Fischer-Le Saux M."/>
        </authorList>
    </citation>
    <scope>NUCLEOTIDE SEQUENCE [LARGE SCALE GENOMIC DNA]</scope>
    <source>
        <strain evidence="2">CFBP1156</strain>
    </source>
</reference>
<proteinExistence type="predicted"/>
<keyword evidence="2" id="KW-1185">Reference proteome</keyword>
<name>A0A2S7F3F2_9XANT</name>
<sequence>MHIEVLVEDSSGAKLIEILLPRVIGQHGQPHTWRIIDYKTIGRIPRGLSTASDPAKRALLNQLPGVLNGYGNTPGIDAVVVVVDTDQRDCSAFLKELKDVLARCHAKPNTLFRLAIEEMEAWLLGDRQALLAAYPKARKDILANYQQDSICGTWELLADAIHPGGSIAIRKAGWPLPGEVKHAWASQIGPRMDVERNQSPSFRKFRDGIRKLAQVN</sequence>
<organism evidence="1 2">
    <name type="scientific">Xanthomonas hyacinthi</name>
    <dbReference type="NCBI Taxonomy" id="56455"/>
    <lineage>
        <taxon>Bacteria</taxon>
        <taxon>Pseudomonadati</taxon>
        <taxon>Pseudomonadota</taxon>
        <taxon>Gammaproteobacteria</taxon>
        <taxon>Lysobacterales</taxon>
        <taxon>Lysobacteraceae</taxon>
        <taxon>Xanthomonas</taxon>
    </lineage>
</organism>
<dbReference type="AlphaFoldDB" id="A0A2S7F3F2"/>
<accession>A0A2S7F3F2</accession>
<dbReference type="OrthoDB" id="283783at2"/>
<protein>
    <submittedName>
        <fullName evidence="1">DUF4276 domain-containing protein</fullName>
    </submittedName>
</protein>
<dbReference type="RefSeq" id="WP_046978126.1">
    <property type="nucleotide sequence ID" value="NZ_CP043476.1"/>
</dbReference>
<evidence type="ECO:0000313" key="1">
    <source>
        <dbReference type="EMBL" id="PPU99955.1"/>
    </source>
</evidence>